<comment type="caution">
    <text evidence="2">The sequence shown here is derived from an EMBL/GenBank/DDBJ whole genome shotgun (WGS) entry which is preliminary data.</text>
</comment>
<feature type="transmembrane region" description="Helical" evidence="1">
    <location>
        <begin position="156"/>
        <end position="174"/>
    </location>
</feature>
<dbReference type="EMBL" id="SJPM01000058">
    <property type="protein sequence ID" value="TWT77186.1"/>
    <property type="molecule type" value="Genomic_DNA"/>
</dbReference>
<keyword evidence="3" id="KW-1185">Reference proteome</keyword>
<feature type="transmembrane region" description="Helical" evidence="1">
    <location>
        <begin position="181"/>
        <end position="200"/>
    </location>
</feature>
<protein>
    <submittedName>
        <fullName evidence="2">Uncharacterized protein</fullName>
    </submittedName>
</protein>
<organism evidence="2 3">
    <name type="scientific">Neorhodopirellula pilleata</name>
    <dbReference type="NCBI Taxonomy" id="2714738"/>
    <lineage>
        <taxon>Bacteria</taxon>
        <taxon>Pseudomonadati</taxon>
        <taxon>Planctomycetota</taxon>
        <taxon>Planctomycetia</taxon>
        <taxon>Pirellulales</taxon>
        <taxon>Pirellulaceae</taxon>
        <taxon>Neorhodopirellula</taxon>
    </lineage>
</organism>
<feature type="transmembrane region" description="Helical" evidence="1">
    <location>
        <begin position="220"/>
        <end position="238"/>
    </location>
</feature>
<name>A0A5C5YQJ8_9BACT</name>
<reference evidence="2 3" key="1">
    <citation type="submission" date="2019-02" db="EMBL/GenBank/DDBJ databases">
        <title>Deep-cultivation of Planctomycetes and their phenomic and genomic characterization uncovers novel biology.</title>
        <authorList>
            <person name="Wiegand S."/>
            <person name="Jogler M."/>
            <person name="Boedeker C."/>
            <person name="Pinto D."/>
            <person name="Vollmers J."/>
            <person name="Rivas-Marin E."/>
            <person name="Kohn T."/>
            <person name="Peeters S.H."/>
            <person name="Heuer A."/>
            <person name="Rast P."/>
            <person name="Oberbeckmann S."/>
            <person name="Bunk B."/>
            <person name="Jeske O."/>
            <person name="Meyerdierks A."/>
            <person name="Storesund J.E."/>
            <person name="Kallscheuer N."/>
            <person name="Luecker S."/>
            <person name="Lage O.M."/>
            <person name="Pohl T."/>
            <person name="Merkel B.J."/>
            <person name="Hornburger P."/>
            <person name="Mueller R.-W."/>
            <person name="Bruemmer F."/>
            <person name="Labrenz M."/>
            <person name="Spormann A.M."/>
            <person name="Op Den Camp H."/>
            <person name="Overmann J."/>
            <person name="Amann R."/>
            <person name="Jetten M.S.M."/>
            <person name="Mascher T."/>
            <person name="Medema M.H."/>
            <person name="Devos D.P."/>
            <person name="Kaster A.-K."/>
            <person name="Ovreas L."/>
            <person name="Rohde M."/>
            <person name="Galperin M.Y."/>
            <person name="Jogler C."/>
        </authorList>
    </citation>
    <scope>NUCLEOTIDE SEQUENCE [LARGE SCALE GENOMIC DNA]</scope>
    <source>
        <strain evidence="2 3">Pla100</strain>
    </source>
</reference>
<sequence length="246" mass="27328">MFVGAATPVPGPNPGLNQHSLNTGSPTFDTLACGQTRSNCRRWDTTNNPIHGSGQDAVLKLQTFTRPLRDRWRSTDATDRTRRMESLNPYRSPPCSVNSCASGLDVYRRYILRHFVCFFTTYLTCTFAFYCAFAGLDETVAAFTGQFRVWSMTLKIGLGLWFVHACVAMLNANIFRAGPVFTSLVGAIAFMACILCQQLIQDYGPNSLAVPMSWTPEYILLSFYFVVSVTAVTPLVCLNRNPISSE</sequence>
<dbReference type="Proteomes" id="UP000316213">
    <property type="component" value="Unassembled WGS sequence"/>
</dbReference>
<dbReference type="AlphaFoldDB" id="A0A5C5YQJ8"/>
<proteinExistence type="predicted"/>
<gene>
    <name evidence="2" type="ORF">Pla100_63190</name>
</gene>
<keyword evidence="1" id="KW-0472">Membrane</keyword>
<evidence type="ECO:0000256" key="1">
    <source>
        <dbReference type="SAM" id="Phobius"/>
    </source>
</evidence>
<keyword evidence="1" id="KW-0812">Transmembrane</keyword>
<keyword evidence="1" id="KW-1133">Transmembrane helix</keyword>
<evidence type="ECO:0000313" key="2">
    <source>
        <dbReference type="EMBL" id="TWT77186.1"/>
    </source>
</evidence>
<accession>A0A5C5YQJ8</accession>
<evidence type="ECO:0000313" key="3">
    <source>
        <dbReference type="Proteomes" id="UP000316213"/>
    </source>
</evidence>
<feature type="transmembrane region" description="Helical" evidence="1">
    <location>
        <begin position="115"/>
        <end position="136"/>
    </location>
</feature>